<dbReference type="Proteomes" id="UP000261739">
    <property type="component" value="Unassembled WGS sequence"/>
</dbReference>
<evidence type="ECO:0000313" key="2">
    <source>
        <dbReference type="Proteomes" id="UP000261739"/>
    </source>
</evidence>
<comment type="caution">
    <text evidence="1">The sequence shown here is derived from an EMBL/GenBank/DDBJ whole genome shotgun (WGS) entry which is preliminary data.</text>
</comment>
<organism evidence="1 2">
    <name type="scientific">Corynebacterium nuruki</name>
    <dbReference type="NCBI Taxonomy" id="1032851"/>
    <lineage>
        <taxon>Bacteria</taxon>
        <taxon>Bacillati</taxon>
        <taxon>Actinomycetota</taxon>
        <taxon>Actinomycetes</taxon>
        <taxon>Mycobacteriales</taxon>
        <taxon>Corynebacteriaceae</taxon>
        <taxon>Corynebacterium</taxon>
    </lineage>
</organism>
<dbReference type="STRING" id="863239.GCA_000213935_00210"/>
<gene>
    <name evidence="1" type="ORF">DIW82_03235</name>
</gene>
<name>A0A3D4SX65_9CORY</name>
<proteinExistence type="predicted"/>
<evidence type="ECO:0000313" key="1">
    <source>
        <dbReference type="EMBL" id="HCT13822.1"/>
    </source>
</evidence>
<dbReference type="RefSeq" id="WP_010122591.1">
    <property type="nucleotide sequence ID" value="NZ_DAITTW010000138.1"/>
</dbReference>
<accession>A0A3D4SX65</accession>
<dbReference type="EMBL" id="DQID01000091">
    <property type="protein sequence ID" value="HCT13822.1"/>
    <property type="molecule type" value="Genomic_DNA"/>
</dbReference>
<protein>
    <submittedName>
        <fullName evidence="1">Uncharacterized protein</fullName>
    </submittedName>
</protein>
<dbReference type="AlphaFoldDB" id="A0A3D4SX65"/>
<sequence>MSTDSRHPYVFASNDPASGGRYSATIKPENQETACGATVYDGDRVEAAANYVNRGTVVVTLEIPANPNA</sequence>
<reference evidence="1 2" key="1">
    <citation type="journal article" date="2018" name="Nat. Biotechnol.">
        <title>A standardized bacterial taxonomy based on genome phylogeny substantially revises the tree of life.</title>
        <authorList>
            <person name="Parks D.H."/>
            <person name="Chuvochina M."/>
            <person name="Waite D.W."/>
            <person name="Rinke C."/>
            <person name="Skarshewski A."/>
            <person name="Chaumeil P.A."/>
            <person name="Hugenholtz P."/>
        </authorList>
    </citation>
    <scope>NUCLEOTIDE SEQUENCE [LARGE SCALE GENOMIC DNA]</scope>
    <source>
        <strain evidence="1">UBA11247</strain>
    </source>
</reference>